<dbReference type="AlphaFoldDB" id="A0A501Q4S3"/>
<accession>A0A501Q4S3</accession>
<sequence>MKKKFFLMMATVLLGLVSISLSSCSSDDSSPPSGSKTVKYEVTGNYSGQLFVVFTGANGQNVEEIITALPWSKEITAPNSLIAVGFGGQTAAQSFGAAGQTATAKIYVNNVQKQTGTATADINGAMTLPSLATHLE</sequence>
<dbReference type="OrthoDB" id="1377205at2"/>
<keyword evidence="3" id="KW-1185">Reference proteome</keyword>
<feature type="signal peptide" evidence="1">
    <location>
        <begin position="1"/>
        <end position="25"/>
    </location>
</feature>
<proteinExistence type="predicted"/>
<dbReference type="EMBL" id="VFJE01000055">
    <property type="protein sequence ID" value="TPD67217.1"/>
    <property type="molecule type" value="Genomic_DNA"/>
</dbReference>
<dbReference type="PROSITE" id="PS51257">
    <property type="entry name" value="PROKAR_LIPOPROTEIN"/>
    <property type="match status" value="1"/>
</dbReference>
<dbReference type="Gene3D" id="2.60.40.2880">
    <property type="entry name" value="MmpS1-5, C-terminal soluble domain"/>
    <property type="match status" value="1"/>
</dbReference>
<reference evidence="2 3" key="1">
    <citation type="submission" date="2019-06" db="EMBL/GenBank/DDBJ databases">
        <title>Flavobacterium sp. MaA-Y11 from geoumgang.</title>
        <authorList>
            <person name="Jeong S."/>
        </authorList>
    </citation>
    <scope>NUCLEOTIDE SEQUENCE [LARGE SCALE GENOMIC DNA]</scope>
    <source>
        <strain evidence="2 3">MaA-Y11</strain>
    </source>
</reference>
<dbReference type="InterPro" id="IPR038468">
    <property type="entry name" value="MmpS_C"/>
</dbReference>
<evidence type="ECO:0000256" key="1">
    <source>
        <dbReference type="SAM" id="SignalP"/>
    </source>
</evidence>
<gene>
    <name evidence="2" type="ORF">FJA49_13125</name>
</gene>
<name>A0A501Q4S3_9FLAO</name>
<comment type="caution">
    <text evidence="2">The sequence shown here is derived from an EMBL/GenBank/DDBJ whole genome shotgun (WGS) entry which is preliminary data.</text>
</comment>
<reference evidence="2 3" key="2">
    <citation type="submission" date="2019-06" db="EMBL/GenBank/DDBJ databases">
        <authorList>
            <person name="Seo Y."/>
        </authorList>
    </citation>
    <scope>NUCLEOTIDE SEQUENCE [LARGE SCALE GENOMIC DNA]</scope>
    <source>
        <strain evidence="2 3">MaA-Y11</strain>
    </source>
</reference>
<organism evidence="2 3">
    <name type="scientific">Flavobacterium microcysteis</name>
    <dbReference type="NCBI Taxonomy" id="2596891"/>
    <lineage>
        <taxon>Bacteria</taxon>
        <taxon>Pseudomonadati</taxon>
        <taxon>Bacteroidota</taxon>
        <taxon>Flavobacteriia</taxon>
        <taxon>Flavobacteriales</taxon>
        <taxon>Flavobacteriaceae</taxon>
        <taxon>Flavobacterium</taxon>
    </lineage>
</organism>
<evidence type="ECO:0000313" key="3">
    <source>
        <dbReference type="Proteomes" id="UP000319175"/>
    </source>
</evidence>
<feature type="chain" id="PRO_5021458879" description="CHRD domain-containing protein" evidence="1">
    <location>
        <begin position="26"/>
        <end position="136"/>
    </location>
</feature>
<dbReference type="RefSeq" id="WP_140001375.1">
    <property type="nucleotide sequence ID" value="NZ_VFJE01000055.1"/>
</dbReference>
<evidence type="ECO:0008006" key="4">
    <source>
        <dbReference type="Google" id="ProtNLM"/>
    </source>
</evidence>
<keyword evidence="1" id="KW-0732">Signal</keyword>
<evidence type="ECO:0000313" key="2">
    <source>
        <dbReference type="EMBL" id="TPD67217.1"/>
    </source>
</evidence>
<protein>
    <recommendedName>
        <fullName evidence="4">CHRD domain-containing protein</fullName>
    </recommendedName>
</protein>
<dbReference type="Proteomes" id="UP000319175">
    <property type="component" value="Unassembled WGS sequence"/>
</dbReference>